<dbReference type="Proteomes" id="UP000475249">
    <property type="component" value="Unassembled WGS sequence"/>
</dbReference>
<dbReference type="AlphaFoldDB" id="A0A6L9EH80"/>
<keyword evidence="5" id="KW-1185">Reference proteome</keyword>
<dbReference type="Gene3D" id="1.25.40.20">
    <property type="entry name" value="Ankyrin repeat-containing domain"/>
    <property type="match status" value="1"/>
</dbReference>
<dbReference type="SMART" id="SM00248">
    <property type="entry name" value="ANK"/>
    <property type="match status" value="4"/>
</dbReference>
<dbReference type="InterPro" id="IPR002110">
    <property type="entry name" value="Ankyrin_rpt"/>
</dbReference>
<dbReference type="InterPro" id="IPR011659">
    <property type="entry name" value="WD40"/>
</dbReference>
<dbReference type="PROSITE" id="PS50088">
    <property type="entry name" value="ANK_REPEAT"/>
    <property type="match status" value="1"/>
</dbReference>
<dbReference type="SUPFAM" id="SSF82171">
    <property type="entry name" value="DPP6 N-terminal domain-like"/>
    <property type="match status" value="1"/>
</dbReference>
<reference evidence="4 5" key="1">
    <citation type="submission" date="2020-01" db="EMBL/GenBank/DDBJ databases">
        <title>Bacteria diversity of Porities sp.</title>
        <authorList>
            <person name="Wang G."/>
        </authorList>
    </citation>
    <scope>NUCLEOTIDE SEQUENCE [LARGE SCALE GENOMIC DNA]</scope>
    <source>
        <strain evidence="4 5">R33</strain>
    </source>
</reference>
<evidence type="ECO:0000313" key="5">
    <source>
        <dbReference type="Proteomes" id="UP000475249"/>
    </source>
</evidence>
<gene>
    <name evidence="4" type="ORF">GTQ38_17725</name>
</gene>
<dbReference type="InterPro" id="IPR036770">
    <property type="entry name" value="Ankyrin_rpt-contain_sf"/>
</dbReference>
<dbReference type="EMBL" id="WXYO01000008">
    <property type="protein sequence ID" value="NAS13858.1"/>
    <property type="molecule type" value="Genomic_DNA"/>
</dbReference>
<feature type="repeat" description="ANK" evidence="3">
    <location>
        <begin position="71"/>
        <end position="103"/>
    </location>
</feature>
<evidence type="ECO:0000256" key="1">
    <source>
        <dbReference type="ARBA" id="ARBA00022737"/>
    </source>
</evidence>
<dbReference type="SUPFAM" id="SSF48403">
    <property type="entry name" value="Ankyrin repeat"/>
    <property type="match status" value="1"/>
</dbReference>
<evidence type="ECO:0000256" key="3">
    <source>
        <dbReference type="PROSITE-ProRule" id="PRU00023"/>
    </source>
</evidence>
<dbReference type="PROSITE" id="PS50297">
    <property type="entry name" value="ANK_REP_REGION"/>
    <property type="match status" value="1"/>
</dbReference>
<accession>A0A6L9EH80</accession>
<keyword evidence="1" id="KW-0677">Repeat</keyword>
<sequence>MPQHSMGPDQAQSPITMQAGIKKYRFLLLVFSILFTNYTHAQNIQRTACNGDITRLDSLLKDTSINVRDMRGRSLLHWAVACRQKEVFDFLIDQGIEILSEDNEGKTPLHVAVQFNNDTYFEMLTGLLEDNGWAKRYGPSLMERAILNRNLSFVQKLATYGADLNTPNERGSTPLEISRRTAATSISEWLVSNGADESKVRVFEMKGAHMGQDPPGLTAKLFAPNFISTEESEFGSVFNVDNTEFYYGVDVNGKNEIRYSQLVDNRWTAPETILSHERYGYNDPFLSPDEQRLYFISERAMDGKGELKDHDIWFVERNGAAWSDPINAGPNINSDGNEYYISFTTDGSMYFSSNSNAPEERKQSDYDIYYSKMINGEFQEAVALEDSVNTSEYEADVFVDPGERYLIFCAMRPDGLGRGDLYISFKQADGGWSQSVNMGERVNSEHHELCPFVTADGKYLLYTSDQDIYWIDAKVIEEIRNAQD</sequence>
<organism evidence="4 5">
    <name type="scientific">Poritiphilus flavus</name>
    <dbReference type="NCBI Taxonomy" id="2697053"/>
    <lineage>
        <taxon>Bacteria</taxon>
        <taxon>Pseudomonadati</taxon>
        <taxon>Bacteroidota</taxon>
        <taxon>Flavobacteriia</taxon>
        <taxon>Flavobacteriales</taxon>
        <taxon>Flavobacteriaceae</taxon>
        <taxon>Poritiphilus</taxon>
    </lineage>
</organism>
<dbReference type="RefSeq" id="WP_161436901.1">
    <property type="nucleotide sequence ID" value="NZ_WXYO01000008.1"/>
</dbReference>
<comment type="caution">
    <text evidence="4">The sequence shown here is derived from an EMBL/GenBank/DDBJ whole genome shotgun (WGS) entry which is preliminary data.</text>
</comment>
<proteinExistence type="predicted"/>
<dbReference type="PANTHER" id="PTHR24198">
    <property type="entry name" value="ANKYRIN REPEAT AND PROTEIN KINASE DOMAIN-CONTAINING PROTEIN"/>
    <property type="match status" value="1"/>
</dbReference>
<protein>
    <submittedName>
        <fullName evidence="4">Uncharacterized protein</fullName>
    </submittedName>
</protein>
<name>A0A6L9EH80_9FLAO</name>
<dbReference type="PANTHER" id="PTHR24198:SF165">
    <property type="entry name" value="ANKYRIN REPEAT-CONTAINING PROTEIN-RELATED"/>
    <property type="match status" value="1"/>
</dbReference>
<evidence type="ECO:0000313" key="4">
    <source>
        <dbReference type="EMBL" id="NAS13858.1"/>
    </source>
</evidence>
<dbReference type="Pfam" id="PF07676">
    <property type="entry name" value="PD40"/>
    <property type="match status" value="3"/>
</dbReference>
<evidence type="ECO:0000256" key="2">
    <source>
        <dbReference type="ARBA" id="ARBA00023043"/>
    </source>
</evidence>
<dbReference type="Pfam" id="PF12796">
    <property type="entry name" value="Ank_2"/>
    <property type="match status" value="1"/>
</dbReference>
<keyword evidence="2 3" id="KW-0040">ANK repeat</keyword>